<feature type="region of interest" description="Disordered" evidence="1">
    <location>
        <begin position="25"/>
        <end position="51"/>
    </location>
</feature>
<evidence type="ECO:0000256" key="1">
    <source>
        <dbReference type="SAM" id="MobiDB-lite"/>
    </source>
</evidence>
<gene>
    <name evidence="2" type="ORF">LptCag_0858</name>
</gene>
<proteinExistence type="predicted"/>
<organism evidence="2 3">
    <name type="scientific">Leptospirillum ferriphilum</name>
    <dbReference type="NCBI Taxonomy" id="178606"/>
    <lineage>
        <taxon>Bacteria</taxon>
        <taxon>Pseudomonadati</taxon>
        <taxon>Nitrospirota</taxon>
        <taxon>Nitrospiria</taxon>
        <taxon>Nitrospirales</taxon>
        <taxon>Nitrospiraceae</taxon>
        <taxon>Leptospirillum</taxon>
    </lineage>
</organism>
<reference evidence="2 3" key="1">
    <citation type="submission" date="2014-06" db="EMBL/GenBank/DDBJ databases">
        <title>Draft genome sequence of iron oxidizing acidophile Leptospirillum ferriphilum DSM14647.</title>
        <authorList>
            <person name="Cardenas J.P."/>
            <person name="Lazcano M."/>
            <person name="Ossandon F.J."/>
            <person name="Corbett M."/>
            <person name="Holmes D.S."/>
            <person name="Watkin E."/>
        </authorList>
    </citation>
    <scope>NUCLEOTIDE SEQUENCE [LARGE SCALE GENOMIC DNA]</scope>
    <source>
        <strain evidence="2 3">DSM 14647</strain>
    </source>
</reference>
<dbReference type="EMBL" id="JPGK01000009">
    <property type="protein sequence ID" value="KGA92998.1"/>
    <property type="molecule type" value="Genomic_DNA"/>
</dbReference>
<comment type="caution">
    <text evidence="2">The sequence shown here is derived from an EMBL/GenBank/DDBJ whole genome shotgun (WGS) entry which is preliminary data.</text>
</comment>
<name>A0A094W6B7_9BACT</name>
<dbReference type="Proteomes" id="UP000029452">
    <property type="component" value="Unassembled WGS sequence"/>
</dbReference>
<evidence type="ECO:0000313" key="2">
    <source>
        <dbReference type="EMBL" id="KGA92998.1"/>
    </source>
</evidence>
<evidence type="ECO:0000313" key="3">
    <source>
        <dbReference type="Proteomes" id="UP000029452"/>
    </source>
</evidence>
<dbReference type="AlphaFoldDB" id="A0A094W6B7"/>
<accession>A0A094W6B7</accession>
<dbReference type="PATRIC" id="fig|178606.4.peg.2195"/>
<protein>
    <submittedName>
        <fullName evidence="2">Uncharacterized protein</fullName>
    </submittedName>
</protein>
<sequence>MVRKFQETNPGIGIRVMRRNFCNDSSGRRMDVEESFGTATADGSGNRVRSR</sequence>